<evidence type="ECO:0000259" key="6">
    <source>
        <dbReference type="PROSITE" id="PS50111"/>
    </source>
</evidence>
<dbReference type="RefSeq" id="WP_180543547.1">
    <property type="nucleotide sequence ID" value="NZ_JACCJZ010000007.1"/>
</dbReference>
<reference evidence="8 9" key="1">
    <citation type="submission" date="2020-07" db="EMBL/GenBank/DDBJ databases">
        <title>isolation of Luteimonas sp. SJ-16.</title>
        <authorList>
            <person name="Huang X.-X."/>
            <person name="Xu L."/>
            <person name="Sun J.-Q."/>
        </authorList>
    </citation>
    <scope>NUCLEOTIDE SEQUENCE [LARGE SCALE GENOMIC DNA]</scope>
    <source>
        <strain evidence="8 9">SJ-16</strain>
    </source>
</reference>
<dbReference type="PANTHER" id="PTHR43531">
    <property type="entry name" value="PROTEIN ICFG"/>
    <property type="match status" value="1"/>
</dbReference>
<proteinExistence type="inferred from homology"/>
<keyword evidence="1" id="KW-0488">Methylation</keyword>
<evidence type="ECO:0000256" key="4">
    <source>
        <dbReference type="PROSITE-ProRule" id="PRU00284"/>
    </source>
</evidence>
<dbReference type="Proteomes" id="UP000589896">
    <property type="component" value="Unassembled WGS sequence"/>
</dbReference>
<sequence>MHIGQLRIGQRLAVGFSILIALMLLLSAVGIQRVGRISDSLHTINDINSVKQRHAINFRGSVHDRAIALRDVVLAESRDDVLAAEAQIETLAAFYAASAAPLDALVDQSTDPREAAILAEIQAIEATTLPLAAQVRALRASGDIAGAQQVLMSEAAPAFVTWLARINAFIDLQEGKNQQEAVAAVDATDGFATFMLVLTGLALVAGVIIALALTRSITRPLHATLEAAERVSRGDLAGTIATGRRDEVGRVLQAMARMQDQLRAVIAAQRAMAEAHAAGAISYRMDAAALPGDYGVMVAGTNELVAAQLAVKMQVIDLARRYAVGDLSQDMERLPGEKAVITETMDAVKTNLVAINGEIRRLVDAAARGDFSERGDAAGFEYAFRAMVDGLNQLMETADANLGDVSRVLRAIAEGDLTQRMQGDFQGVFARMRDDANATVAQLTGIVGRIQEASGAIGTASSEIASGNNDLSRRTEQQAANLEETAASMEELTSTVRQNADHARQANQLAIGAATVASQGGDVVGQVVQTMSDIEQSSRKIADIISVIDGIAFQTNILALNAAVEAARAGEQGRGFAVVASEVRTLAQRSAQAAKEIKSLIDDSTGKVEGGAALAAQAGKTMGEIVTSVQRVTDIMSEIAAASQEQASGIEQVNRTITHMDETTQQNAALVEEASAAAGAMEAQAAALAATVAVFRLDAAAASPVAPRPHAPAQKVLRPVALAHAG</sequence>
<dbReference type="PROSITE" id="PS50111">
    <property type="entry name" value="CHEMOTAXIS_TRANSDUC_2"/>
    <property type="match status" value="1"/>
</dbReference>
<dbReference type="Pfam" id="PF00672">
    <property type="entry name" value="HAMP"/>
    <property type="match status" value="1"/>
</dbReference>
<dbReference type="Pfam" id="PF12729">
    <property type="entry name" value="4HB_MCP_1"/>
    <property type="match status" value="1"/>
</dbReference>
<evidence type="ECO:0000256" key="3">
    <source>
        <dbReference type="ARBA" id="ARBA00029447"/>
    </source>
</evidence>
<dbReference type="Pfam" id="PF18575">
    <property type="entry name" value="HAMP_N3"/>
    <property type="match status" value="1"/>
</dbReference>
<organism evidence="8 9">
    <name type="scientific">Luteimonas deserti</name>
    <dbReference type="NCBI Taxonomy" id="2752306"/>
    <lineage>
        <taxon>Bacteria</taxon>
        <taxon>Pseudomonadati</taxon>
        <taxon>Pseudomonadota</taxon>
        <taxon>Gammaproteobacteria</taxon>
        <taxon>Lysobacterales</taxon>
        <taxon>Lysobacteraceae</taxon>
        <taxon>Luteimonas</taxon>
    </lineage>
</organism>
<gene>
    <name evidence="8" type="ORF">H0E82_02870</name>
</gene>
<dbReference type="SUPFAM" id="SSF158472">
    <property type="entry name" value="HAMP domain-like"/>
    <property type="match status" value="1"/>
</dbReference>
<dbReference type="InterPro" id="IPR003660">
    <property type="entry name" value="HAMP_dom"/>
</dbReference>
<dbReference type="FunFam" id="1.10.287.950:FF:000002">
    <property type="entry name" value="Methyl-accepting chemotaxis protein"/>
    <property type="match status" value="1"/>
</dbReference>
<keyword evidence="5" id="KW-1133">Transmembrane helix</keyword>
<evidence type="ECO:0000256" key="5">
    <source>
        <dbReference type="SAM" id="Phobius"/>
    </source>
</evidence>
<keyword evidence="5" id="KW-0812">Transmembrane</keyword>
<evidence type="ECO:0000259" key="7">
    <source>
        <dbReference type="PROSITE" id="PS50885"/>
    </source>
</evidence>
<evidence type="ECO:0000256" key="1">
    <source>
        <dbReference type="ARBA" id="ARBA00022481"/>
    </source>
</evidence>
<dbReference type="Pfam" id="PF00015">
    <property type="entry name" value="MCPsignal"/>
    <property type="match status" value="1"/>
</dbReference>
<feature type="domain" description="HAMP" evidence="7">
    <location>
        <begin position="215"/>
        <end position="267"/>
    </location>
</feature>
<accession>A0A7Z0QN52</accession>
<keyword evidence="9" id="KW-1185">Reference proteome</keyword>
<dbReference type="PRINTS" id="PR00260">
    <property type="entry name" value="CHEMTRNSDUCR"/>
</dbReference>
<dbReference type="GO" id="GO:0006935">
    <property type="term" value="P:chemotaxis"/>
    <property type="evidence" value="ECO:0007669"/>
    <property type="project" value="UniProtKB-KW"/>
</dbReference>
<dbReference type="Gene3D" id="1.20.120.1530">
    <property type="match status" value="2"/>
</dbReference>
<dbReference type="CDD" id="cd06225">
    <property type="entry name" value="HAMP"/>
    <property type="match status" value="1"/>
</dbReference>
<dbReference type="Pfam" id="PF18947">
    <property type="entry name" value="HAMP_2"/>
    <property type="match status" value="1"/>
</dbReference>
<dbReference type="PANTHER" id="PTHR43531:SF14">
    <property type="entry name" value="METHYL-ACCEPTING CHEMOTAXIS PROTEIN I-RELATED"/>
    <property type="match status" value="1"/>
</dbReference>
<dbReference type="InterPro" id="IPR041395">
    <property type="entry name" value="McpB_HAMP_3rd"/>
</dbReference>
<dbReference type="Gene3D" id="1.10.287.950">
    <property type="entry name" value="Methyl-accepting chemotaxis protein"/>
    <property type="match status" value="1"/>
</dbReference>
<dbReference type="InterPro" id="IPR024478">
    <property type="entry name" value="HlyB_4HB_MCP"/>
</dbReference>
<dbReference type="AlphaFoldDB" id="A0A7Z0QN52"/>
<dbReference type="SMART" id="SM00304">
    <property type="entry name" value="HAMP"/>
    <property type="match status" value="2"/>
</dbReference>
<keyword evidence="5" id="KW-0472">Membrane</keyword>
<evidence type="ECO:0000313" key="9">
    <source>
        <dbReference type="Proteomes" id="UP000589896"/>
    </source>
</evidence>
<dbReference type="PROSITE" id="PS50885">
    <property type="entry name" value="HAMP"/>
    <property type="match status" value="2"/>
</dbReference>
<feature type="transmembrane region" description="Helical" evidence="5">
    <location>
        <begin position="12"/>
        <end position="31"/>
    </location>
</feature>
<keyword evidence="2 4" id="KW-0807">Transducer</keyword>
<dbReference type="InterPro" id="IPR004089">
    <property type="entry name" value="MCPsignal_dom"/>
</dbReference>
<name>A0A7Z0QN52_9GAMM</name>
<evidence type="ECO:0000313" key="8">
    <source>
        <dbReference type="EMBL" id="NYZ61707.1"/>
    </source>
</evidence>
<feature type="domain" description="HAMP" evidence="7">
    <location>
        <begin position="402"/>
        <end position="448"/>
    </location>
</feature>
<dbReference type="InterPro" id="IPR047347">
    <property type="entry name" value="YvaQ-like_sensor"/>
</dbReference>
<dbReference type="SMART" id="SM00283">
    <property type="entry name" value="MA"/>
    <property type="match status" value="1"/>
</dbReference>
<comment type="similarity">
    <text evidence="3">Belongs to the methyl-accepting chemotaxis (MCP) protein family.</text>
</comment>
<dbReference type="GO" id="GO:0005886">
    <property type="term" value="C:plasma membrane"/>
    <property type="evidence" value="ECO:0007669"/>
    <property type="project" value="TreeGrafter"/>
</dbReference>
<dbReference type="GO" id="GO:0007165">
    <property type="term" value="P:signal transduction"/>
    <property type="evidence" value="ECO:0007669"/>
    <property type="project" value="UniProtKB-KW"/>
</dbReference>
<dbReference type="SUPFAM" id="SSF58104">
    <property type="entry name" value="Methyl-accepting chemotaxis protein (MCP) signaling domain"/>
    <property type="match status" value="1"/>
</dbReference>
<dbReference type="CDD" id="cd11386">
    <property type="entry name" value="MCP_signal"/>
    <property type="match status" value="1"/>
</dbReference>
<dbReference type="InterPro" id="IPR004090">
    <property type="entry name" value="Chemotax_Me-accpt_rcpt"/>
</dbReference>
<feature type="domain" description="Methyl-accepting transducer" evidence="6">
    <location>
        <begin position="453"/>
        <end position="682"/>
    </location>
</feature>
<dbReference type="GO" id="GO:0004888">
    <property type="term" value="F:transmembrane signaling receptor activity"/>
    <property type="evidence" value="ECO:0007669"/>
    <property type="project" value="InterPro"/>
</dbReference>
<comment type="caution">
    <text evidence="8">The sequence shown here is derived from an EMBL/GenBank/DDBJ whole genome shotgun (WGS) entry which is preliminary data.</text>
</comment>
<feature type="transmembrane region" description="Helical" evidence="5">
    <location>
        <begin position="191"/>
        <end position="213"/>
    </location>
</feature>
<evidence type="ECO:0000256" key="2">
    <source>
        <dbReference type="ARBA" id="ARBA00023224"/>
    </source>
</evidence>
<dbReference type="InterPro" id="IPR051310">
    <property type="entry name" value="MCP_chemotaxis"/>
</dbReference>
<protein>
    <submittedName>
        <fullName evidence="8">HAMP domain-containing protein</fullName>
    </submittedName>
</protein>
<dbReference type="EMBL" id="JACCJZ010000007">
    <property type="protein sequence ID" value="NYZ61707.1"/>
    <property type="molecule type" value="Genomic_DNA"/>
</dbReference>
<dbReference type="CDD" id="cd19411">
    <property type="entry name" value="MCP2201-like_sensor"/>
    <property type="match status" value="1"/>
</dbReference>